<evidence type="ECO:0000313" key="2">
    <source>
        <dbReference type="Proteomes" id="UP000249661"/>
    </source>
</evidence>
<organism evidence="1 2">
    <name type="scientific">Aspergillus aculeatinus CBS 121060</name>
    <dbReference type="NCBI Taxonomy" id="1448322"/>
    <lineage>
        <taxon>Eukaryota</taxon>
        <taxon>Fungi</taxon>
        <taxon>Dikarya</taxon>
        <taxon>Ascomycota</taxon>
        <taxon>Pezizomycotina</taxon>
        <taxon>Eurotiomycetes</taxon>
        <taxon>Eurotiomycetidae</taxon>
        <taxon>Eurotiales</taxon>
        <taxon>Aspergillaceae</taxon>
        <taxon>Aspergillus</taxon>
        <taxon>Aspergillus subgen. Circumdati</taxon>
    </lineage>
</organism>
<gene>
    <name evidence="1" type="ORF">BO66DRAFT_428901</name>
</gene>
<accession>A0ACD1H8E5</accession>
<evidence type="ECO:0000313" key="1">
    <source>
        <dbReference type="EMBL" id="RAH69900.1"/>
    </source>
</evidence>
<dbReference type="EMBL" id="KZ824957">
    <property type="protein sequence ID" value="RAH69900.1"/>
    <property type="molecule type" value="Genomic_DNA"/>
</dbReference>
<protein>
    <submittedName>
        <fullName evidence="1">Uncharacterized protein</fullName>
    </submittedName>
</protein>
<reference evidence="1" key="1">
    <citation type="submission" date="2018-02" db="EMBL/GenBank/DDBJ databases">
        <title>The genomes of Aspergillus section Nigri reveals drivers in fungal speciation.</title>
        <authorList>
            <consortium name="DOE Joint Genome Institute"/>
            <person name="Vesth T.C."/>
            <person name="Nybo J."/>
            <person name="Theobald S."/>
            <person name="Brandl J."/>
            <person name="Frisvad J.C."/>
            <person name="Nielsen K.F."/>
            <person name="Lyhne E.K."/>
            <person name="Kogle M.E."/>
            <person name="Kuo A."/>
            <person name="Riley R."/>
            <person name="Clum A."/>
            <person name="Nolan M."/>
            <person name="Lipzen A."/>
            <person name="Salamov A."/>
            <person name="Henrissat B."/>
            <person name="Wiebenga A."/>
            <person name="De vries R.P."/>
            <person name="Grigoriev I.V."/>
            <person name="Mortensen U.H."/>
            <person name="Andersen M.R."/>
            <person name="Baker S.E."/>
        </authorList>
    </citation>
    <scope>NUCLEOTIDE SEQUENCE</scope>
    <source>
        <strain evidence="1">CBS 121060</strain>
    </source>
</reference>
<sequence>MPTLRRSKRLKNCEDDSENEIPRRLRTPDIFLVPETLEAILLRLDMHTLLISARVCATWNALIKSSRRIQQALFYIPIDTDTRKTRRKTRKNPLVMDKIWFEFIFVGLNSRRRHGAWHCPSIASEKRERAYLRPEASWRRMLLQQPPTSIVRFWNPECLWGPYWHNLPKDQMVKTGAEWTPDGDYLRMENVAYEVYTGAISAGPLPFLCWADAEALRKVMRKSKRRKQVRRDRTLKRYLRRFDLTINTECPDFWPIVWIEDHPVPVRDFRQFCETRDVKLLVADPR</sequence>
<proteinExistence type="predicted"/>
<keyword evidence="2" id="KW-1185">Reference proteome</keyword>
<name>A0ACD1H8E5_9EURO</name>
<dbReference type="Proteomes" id="UP000249661">
    <property type="component" value="Unassembled WGS sequence"/>
</dbReference>